<proteinExistence type="inferred from homology"/>
<dbReference type="InterPro" id="IPR000847">
    <property type="entry name" value="LysR_HTH_N"/>
</dbReference>
<name>A0ABU9HDM1_9GAMM</name>
<dbReference type="InterPro" id="IPR005119">
    <property type="entry name" value="LysR_subst-bd"/>
</dbReference>
<evidence type="ECO:0000256" key="4">
    <source>
        <dbReference type="ARBA" id="ARBA00023163"/>
    </source>
</evidence>
<dbReference type="Proteomes" id="UP001366060">
    <property type="component" value="Unassembled WGS sequence"/>
</dbReference>
<dbReference type="PANTHER" id="PTHR30126">
    <property type="entry name" value="HTH-TYPE TRANSCRIPTIONAL REGULATOR"/>
    <property type="match status" value="1"/>
</dbReference>
<dbReference type="PANTHER" id="PTHR30126:SF4">
    <property type="entry name" value="LYSR FAMILY TRANSCRIPTIONAL REGULATOR"/>
    <property type="match status" value="1"/>
</dbReference>
<comment type="similarity">
    <text evidence="1">Belongs to the LysR transcriptional regulatory family.</text>
</comment>
<sequence>MKLSLEACEVLDAIDKKGSFAAAAAALYRVPSTVTYTIQKLEEDLGIMIYRREGRRSVLTPAGKVLLEQGRELLKAAQNIVETAKQVDSGWESQITIAIDTIYDIDKLYEVVEAFYQLQTGVEVNIIEEVLAGSWEAIVENRADLVIGGPSPEINTQGIAFEEIGVAEWQFVVAKNHPLSQIKLPLSEEDTKPFHSIMIKDSSKKSPSMTHRIFEKQTVLRVATMEQKISAQVKGLGIGFLPTHRILNHLKAGTLIPLSITKEAALTPLFMGWRKNNKGRAIRWFIDKLRDYRQE</sequence>
<evidence type="ECO:0000256" key="2">
    <source>
        <dbReference type="ARBA" id="ARBA00023015"/>
    </source>
</evidence>
<dbReference type="Pfam" id="PF03466">
    <property type="entry name" value="LysR_substrate"/>
    <property type="match status" value="1"/>
</dbReference>
<keyword evidence="7" id="KW-1185">Reference proteome</keyword>
<accession>A0ABU9HDM1</accession>
<dbReference type="EMBL" id="JBAKBA010000024">
    <property type="protein sequence ID" value="MEL0659691.1"/>
    <property type="molecule type" value="Genomic_DNA"/>
</dbReference>
<evidence type="ECO:0000313" key="6">
    <source>
        <dbReference type="EMBL" id="MEL0659691.1"/>
    </source>
</evidence>
<dbReference type="Gene3D" id="3.40.190.290">
    <property type="match status" value="1"/>
</dbReference>
<dbReference type="SUPFAM" id="SSF53850">
    <property type="entry name" value="Periplasmic binding protein-like II"/>
    <property type="match status" value="1"/>
</dbReference>
<organism evidence="6 7">
    <name type="scientific">Psychromonas arctica</name>
    <dbReference type="NCBI Taxonomy" id="168275"/>
    <lineage>
        <taxon>Bacteria</taxon>
        <taxon>Pseudomonadati</taxon>
        <taxon>Pseudomonadota</taxon>
        <taxon>Gammaproteobacteria</taxon>
        <taxon>Alteromonadales</taxon>
        <taxon>Psychromonadaceae</taxon>
        <taxon>Psychromonas</taxon>
    </lineage>
</organism>
<comment type="caution">
    <text evidence="6">The sequence shown here is derived from an EMBL/GenBank/DDBJ whole genome shotgun (WGS) entry which is preliminary data.</text>
</comment>
<evidence type="ECO:0000259" key="5">
    <source>
        <dbReference type="PROSITE" id="PS50931"/>
    </source>
</evidence>
<protein>
    <submittedName>
        <fullName evidence="6">LysR family transcriptional regulator</fullName>
    </submittedName>
</protein>
<keyword evidence="4" id="KW-0804">Transcription</keyword>
<dbReference type="SUPFAM" id="SSF46785">
    <property type="entry name" value="Winged helix' DNA-binding domain"/>
    <property type="match status" value="1"/>
</dbReference>
<dbReference type="InterPro" id="IPR036388">
    <property type="entry name" value="WH-like_DNA-bd_sf"/>
</dbReference>
<evidence type="ECO:0000313" key="7">
    <source>
        <dbReference type="Proteomes" id="UP001366060"/>
    </source>
</evidence>
<evidence type="ECO:0000256" key="1">
    <source>
        <dbReference type="ARBA" id="ARBA00009437"/>
    </source>
</evidence>
<dbReference type="Pfam" id="PF00126">
    <property type="entry name" value="HTH_1"/>
    <property type="match status" value="1"/>
</dbReference>
<dbReference type="Gene3D" id="1.10.10.10">
    <property type="entry name" value="Winged helix-like DNA-binding domain superfamily/Winged helix DNA-binding domain"/>
    <property type="match status" value="1"/>
</dbReference>
<dbReference type="PROSITE" id="PS50931">
    <property type="entry name" value="HTH_LYSR"/>
    <property type="match status" value="1"/>
</dbReference>
<feature type="domain" description="HTH lysR-type" evidence="5">
    <location>
        <begin position="3"/>
        <end position="60"/>
    </location>
</feature>
<keyword evidence="2" id="KW-0805">Transcription regulation</keyword>
<keyword evidence="3" id="KW-0238">DNA-binding</keyword>
<gene>
    <name evidence="6" type="ORF">V6255_11125</name>
</gene>
<dbReference type="RefSeq" id="WP_341628228.1">
    <property type="nucleotide sequence ID" value="NZ_JBAKBA010000024.1"/>
</dbReference>
<reference evidence="6 7" key="1">
    <citation type="submission" date="2024-02" db="EMBL/GenBank/DDBJ databases">
        <title>Bacteria isolated from the canopy kelp, Nereocystis luetkeana.</title>
        <authorList>
            <person name="Pfister C.A."/>
            <person name="Younker I.T."/>
            <person name="Light S.H."/>
        </authorList>
    </citation>
    <scope>NUCLEOTIDE SEQUENCE [LARGE SCALE GENOMIC DNA]</scope>
    <source>
        <strain evidence="6 7">TI.2.07</strain>
    </source>
</reference>
<dbReference type="InterPro" id="IPR036390">
    <property type="entry name" value="WH_DNA-bd_sf"/>
</dbReference>
<evidence type="ECO:0000256" key="3">
    <source>
        <dbReference type="ARBA" id="ARBA00023125"/>
    </source>
</evidence>